<evidence type="ECO:0008006" key="3">
    <source>
        <dbReference type="Google" id="ProtNLM"/>
    </source>
</evidence>
<dbReference type="GeneID" id="97242245"/>
<dbReference type="PANTHER" id="PTHR19879:SF9">
    <property type="entry name" value="TRANSCRIPTION INITIATION FACTOR TFIID SUBUNIT 5"/>
    <property type="match status" value="1"/>
</dbReference>
<name>A0A162KDL7_9PROT</name>
<dbReference type="OrthoDB" id="9814620at2"/>
<dbReference type="PANTHER" id="PTHR19879">
    <property type="entry name" value="TRANSCRIPTION INITIATION FACTOR TFIID"/>
    <property type="match status" value="1"/>
</dbReference>
<accession>A0A162KDL7</accession>
<dbReference type="Pfam" id="PF00400">
    <property type="entry name" value="WD40"/>
    <property type="match status" value="1"/>
</dbReference>
<dbReference type="AlphaFoldDB" id="A0A162KDL7"/>
<evidence type="ECO:0000313" key="1">
    <source>
        <dbReference type="EMBL" id="KYO51012.1"/>
    </source>
</evidence>
<sequence>MATLLDTPAPDSYFSRLASRRRSEDLDAPAVGLAFDRKGEALAVALGDGSVRIFRRNDGFTLGSAVQAHKGQVLSFARDIGAGAFLTGGDDGKVVSVSAEGTVTVLAELGRRWVEAVATSPQGGLRAAAAGKRVVLIDRQGRITGDGDDHPRTVTGLDFHPKGKRLAVVHGDGVTLWWTASFGKSPKRLPVEGQLIGGRISPDGDWLVAATGDSTLNAWRLADGHKLRMAGYDTKVRSLAFTPNGRMLATSGSSNVIVWSFAGRTGPEGKAPTEIPQPYGTGVTAVLWHPKSPTLMIGYDHGLVVAVPGAGTGAPITEPSGSPVVDIAISDDGDWLAAVTENGRLTVLDMRARQTA</sequence>
<dbReference type="SUPFAM" id="SSF50978">
    <property type="entry name" value="WD40 repeat-like"/>
    <property type="match status" value="1"/>
</dbReference>
<dbReference type="Gene3D" id="2.130.10.10">
    <property type="entry name" value="YVTN repeat-like/Quinoprotein amine dehydrogenase"/>
    <property type="match status" value="2"/>
</dbReference>
<dbReference type="EMBL" id="LPZR01000184">
    <property type="protein sequence ID" value="KYO51012.1"/>
    <property type="molecule type" value="Genomic_DNA"/>
</dbReference>
<protein>
    <recommendedName>
        <fullName evidence="3">WD40 repeat domain-containing protein</fullName>
    </recommendedName>
</protein>
<dbReference type="RefSeq" id="WP_062767215.1">
    <property type="nucleotide sequence ID" value="NZ_CP121045.1"/>
</dbReference>
<dbReference type="InterPro" id="IPR015943">
    <property type="entry name" value="WD40/YVTN_repeat-like_dom_sf"/>
</dbReference>
<proteinExistence type="predicted"/>
<comment type="caution">
    <text evidence="1">The sequence shown here is derived from an EMBL/GenBank/DDBJ whole genome shotgun (WGS) entry which is preliminary data.</text>
</comment>
<gene>
    <name evidence="1" type="ORF">AUP44_10830</name>
</gene>
<dbReference type="SMART" id="SM00320">
    <property type="entry name" value="WD40"/>
    <property type="match status" value="7"/>
</dbReference>
<dbReference type="Proteomes" id="UP000075787">
    <property type="component" value="Unassembled WGS sequence"/>
</dbReference>
<organism evidence="1 2">
    <name type="scientific">Tistrella mobilis</name>
    <dbReference type="NCBI Taxonomy" id="171437"/>
    <lineage>
        <taxon>Bacteria</taxon>
        <taxon>Pseudomonadati</taxon>
        <taxon>Pseudomonadota</taxon>
        <taxon>Alphaproteobacteria</taxon>
        <taxon>Geminicoccales</taxon>
        <taxon>Geminicoccaceae</taxon>
        <taxon>Tistrella</taxon>
    </lineage>
</organism>
<reference evidence="1 2" key="1">
    <citation type="submission" date="2015-12" db="EMBL/GenBank/DDBJ databases">
        <title>Genome sequence of Tistrella mobilis MCCC 1A02139.</title>
        <authorList>
            <person name="Lu L."/>
            <person name="Lai Q."/>
            <person name="Shao Z."/>
            <person name="Qian P."/>
        </authorList>
    </citation>
    <scope>NUCLEOTIDE SEQUENCE [LARGE SCALE GENOMIC DNA]</scope>
    <source>
        <strain evidence="1 2">MCCC 1A02139</strain>
    </source>
</reference>
<dbReference type="InterPro" id="IPR036322">
    <property type="entry name" value="WD40_repeat_dom_sf"/>
</dbReference>
<evidence type="ECO:0000313" key="2">
    <source>
        <dbReference type="Proteomes" id="UP000075787"/>
    </source>
</evidence>
<dbReference type="InterPro" id="IPR001680">
    <property type="entry name" value="WD40_rpt"/>
</dbReference>